<sequence>MILSFKTYKGKLIFFILTFILTTIAINLLIQLNVNFLHNYFDKTYHNIESINTITNNFGTISRSIQSYVISGDSDSILNVYDSLNSISYELNQLTCQSEDEIVYKRSITNIYKTINDNIDMVILYKKQGKDYTKKLSDTIESLDYANYFLQKFTQSKINHSVEYYNNLKSSIRKITNTNYVVIALWFILSIIISLLFTKELTDPISRLAKYSNKVAKGELNFSIPKVDSTDELGILNNSFSEMLENIKDMLKKLEDKAELEKELAKKEIEMVKYQQALQEAELKSLQAQINPHFLFNTLNTLAQMAMLENADKTYDMLIKTSNYLRYCVQNINKLVTLSEEVENVKNYIFIHNVRFRNKINLEIDIEKEIENAKIPSMILQPIVENSIVHGFAKKREGTIKIVAKKYYTSYVKIQIIDNGSGIDPEVLADITKKSFVSRTSTGIGIENITKRLEFFFGIKEPIFIESKKDIGTTVTITIPYINQLS</sequence>
<feature type="transmembrane region" description="Helical" evidence="15">
    <location>
        <begin position="178"/>
        <end position="197"/>
    </location>
</feature>
<keyword evidence="5" id="KW-0597">Phosphoprotein</keyword>
<evidence type="ECO:0000256" key="15">
    <source>
        <dbReference type="SAM" id="Phobius"/>
    </source>
</evidence>
<keyword evidence="11 15" id="KW-1133">Transmembrane helix</keyword>
<evidence type="ECO:0000256" key="7">
    <source>
        <dbReference type="ARBA" id="ARBA00022692"/>
    </source>
</evidence>
<evidence type="ECO:0000256" key="12">
    <source>
        <dbReference type="ARBA" id="ARBA00023012"/>
    </source>
</evidence>
<dbReference type="CDD" id="cd06225">
    <property type="entry name" value="HAMP"/>
    <property type="match status" value="1"/>
</dbReference>
<evidence type="ECO:0000256" key="5">
    <source>
        <dbReference type="ARBA" id="ARBA00022553"/>
    </source>
</evidence>
<keyword evidence="14" id="KW-0175">Coiled coil</keyword>
<keyword evidence="6" id="KW-0808">Transferase</keyword>
<evidence type="ECO:0000313" key="19">
    <source>
        <dbReference type="Proteomes" id="UP000663623"/>
    </source>
</evidence>
<protein>
    <recommendedName>
        <fullName evidence="3">histidine kinase</fullName>
        <ecNumber evidence="3">2.7.13.3</ecNumber>
    </recommendedName>
</protein>
<feature type="domain" description="Histidine kinase" evidence="16">
    <location>
        <begin position="290"/>
        <end position="483"/>
    </location>
</feature>
<keyword evidence="7 15" id="KW-0812">Transmembrane</keyword>
<name>A0ABM7NJ72_9FIRM</name>
<evidence type="ECO:0000256" key="1">
    <source>
        <dbReference type="ARBA" id="ARBA00000085"/>
    </source>
</evidence>
<dbReference type="Gene3D" id="3.30.565.10">
    <property type="entry name" value="Histidine kinase-like ATPase, C-terminal domain"/>
    <property type="match status" value="1"/>
</dbReference>
<feature type="transmembrane region" description="Helical" evidence="15">
    <location>
        <begin position="12"/>
        <end position="30"/>
    </location>
</feature>
<evidence type="ECO:0000256" key="14">
    <source>
        <dbReference type="SAM" id="Coils"/>
    </source>
</evidence>
<accession>A0ABM7NJ72</accession>
<dbReference type="Gene3D" id="6.10.340.10">
    <property type="match status" value="1"/>
</dbReference>
<proteinExistence type="predicted"/>
<dbReference type="SUPFAM" id="SSF55874">
    <property type="entry name" value="ATPase domain of HSP90 chaperone/DNA topoisomerase II/histidine kinase"/>
    <property type="match status" value="1"/>
</dbReference>
<comment type="catalytic activity">
    <reaction evidence="1">
        <text>ATP + protein L-histidine = ADP + protein N-phospho-L-histidine.</text>
        <dbReference type="EC" id="2.7.13.3"/>
    </reaction>
</comment>
<dbReference type="PROSITE" id="PS50885">
    <property type="entry name" value="HAMP"/>
    <property type="match status" value="1"/>
</dbReference>
<keyword evidence="8" id="KW-0547">Nucleotide-binding</keyword>
<evidence type="ECO:0000259" key="16">
    <source>
        <dbReference type="PROSITE" id="PS50109"/>
    </source>
</evidence>
<dbReference type="SMART" id="SM00387">
    <property type="entry name" value="HATPase_c"/>
    <property type="match status" value="1"/>
</dbReference>
<dbReference type="Pfam" id="PF00672">
    <property type="entry name" value="HAMP"/>
    <property type="match status" value="1"/>
</dbReference>
<dbReference type="SMART" id="SM00304">
    <property type="entry name" value="HAMP"/>
    <property type="match status" value="1"/>
</dbReference>
<reference evidence="18 19" key="1">
    <citation type="submission" date="2021-02" db="EMBL/GenBank/DDBJ databases">
        <title>Nitrogen-fixing ability and nitrogen fixation related genes of thermophilic fermentative bacteria in the genus Caldicellulosiruptor.</title>
        <authorList>
            <person name="Chen Y."/>
            <person name="Nishihara A."/>
            <person name="Haruta S."/>
        </authorList>
    </citation>
    <scope>NUCLEOTIDE SEQUENCE [LARGE SCALE GENOMIC DNA]</scope>
    <source>
        <strain evidence="18 19">YA01</strain>
    </source>
</reference>
<feature type="coiled-coil region" evidence="14">
    <location>
        <begin position="237"/>
        <end position="291"/>
    </location>
</feature>
<evidence type="ECO:0000313" key="18">
    <source>
        <dbReference type="EMBL" id="BCS80143.1"/>
    </source>
</evidence>
<evidence type="ECO:0000256" key="9">
    <source>
        <dbReference type="ARBA" id="ARBA00022777"/>
    </source>
</evidence>
<dbReference type="InterPro" id="IPR003594">
    <property type="entry name" value="HATPase_dom"/>
</dbReference>
<keyword evidence="9" id="KW-0418">Kinase</keyword>
<evidence type="ECO:0000256" key="13">
    <source>
        <dbReference type="ARBA" id="ARBA00023136"/>
    </source>
</evidence>
<keyword evidence="4" id="KW-1003">Cell membrane</keyword>
<evidence type="ECO:0000256" key="8">
    <source>
        <dbReference type="ARBA" id="ARBA00022741"/>
    </source>
</evidence>
<evidence type="ECO:0000256" key="2">
    <source>
        <dbReference type="ARBA" id="ARBA00004651"/>
    </source>
</evidence>
<keyword evidence="12" id="KW-0902">Two-component regulatory system</keyword>
<organism evidence="18 19">
    <name type="scientific">Caldicellulosiruptor diazotrophicus</name>
    <dbReference type="NCBI Taxonomy" id="2806205"/>
    <lineage>
        <taxon>Bacteria</taxon>
        <taxon>Bacillati</taxon>
        <taxon>Bacillota</taxon>
        <taxon>Bacillota incertae sedis</taxon>
        <taxon>Caldicellulosiruptorales</taxon>
        <taxon>Caldicellulosiruptoraceae</taxon>
        <taxon>Caldicellulosiruptor</taxon>
    </lineage>
</organism>
<evidence type="ECO:0000256" key="11">
    <source>
        <dbReference type="ARBA" id="ARBA00022989"/>
    </source>
</evidence>
<dbReference type="Pfam" id="PF02518">
    <property type="entry name" value="HATPase_c"/>
    <property type="match status" value="1"/>
</dbReference>
<dbReference type="EMBL" id="AP024480">
    <property type="protein sequence ID" value="BCS80143.1"/>
    <property type="molecule type" value="Genomic_DNA"/>
</dbReference>
<dbReference type="PROSITE" id="PS50109">
    <property type="entry name" value="HIS_KIN"/>
    <property type="match status" value="1"/>
</dbReference>
<evidence type="ECO:0000256" key="10">
    <source>
        <dbReference type="ARBA" id="ARBA00022840"/>
    </source>
</evidence>
<comment type="subcellular location">
    <subcellularLocation>
        <location evidence="2">Cell membrane</location>
        <topology evidence="2">Multi-pass membrane protein</topology>
    </subcellularLocation>
</comment>
<keyword evidence="10" id="KW-0067">ATP-binding</keyword>
<dbReference type="InterPro" id="IPR005467">
    <property type="entry name" value="His_kinase_dom"/>
</dbReference>
<dbReference type="PANTHER" id="PTHR34220">
    <property type="entry name" value="SENSOR HISTIDINE KINASE YPDA"/>
    <property type="match status" value="1"/>
</dbReference>
<dbReference type="SUPFAM" id="SSF158472">
    <property type="entry name" value="HAMP domain-like"/>
    <property type="match status" value="1"/>
</dbReference>
<keyword evidence="13 15" id="KW-0472">Membrane</keyword>
<dbReference type="Proteomes" id="UP000663623">
    <property type="component" value="Chromosome"/>
</dbReference>
<dbReference type="InterPro" id="IPR036890">
    <property type="entry name" value="HATPase_C_sf"/>
</dbReference>
<dbReference type="InterPro" id="IPR010559">
    <property type="entry name" value="Sig_transdc_His_kin_internal"/>
</dbReference>
<dbReference type="PRINTS" id="PR00344">
    <property type="entry name" value="BCTRLSENSOR"/>
</dbReference>
<dbReference type="RefSeq" id="WP_238480559.1">
    <property type="nucleotide sequence ID" value="NZ_AP024480.1"/>
</dbReference>
<dbReference type="InterPro" id="IPR050640">
    <property type="entry name" value="Bact_2-comp_sensor_kinase"/>
</dbReference>
<keyword evidence="19" id="KW-1185">Reference proteome</keyword>
<gene>
    <name evidence="18" type="ORF">CaldiYA01_01030</name>
</gene>
<evidence type="ECO:0000256" key="4">
    <source>
        <dbReference type="ARBA" id="ARBA00022475"/>
    </source>
</evidence>
<dbReference type="InterPro" id="IPR003660">
    <property type="entry name" value="HAMP_dom"/>
</dbReference>
<feature type="domain" description="HAMP" evidence="17">
    <location>
        <begin position="199"/>
        <end position="252"/>
    </location>
</feature>
<dbReference type="Pfam" id="PF06580">
    <property type="entry name" value="His_kinase"/>
    <property type="match status" value="1"/>
</dbReference>
<evidence type="ECO:0000256" key="3">
    <source>
        <dbReference type="ARBA" id="ARBA00012438"/>
    </source>
</evidence>
<evidence type="ECO:0000259" key="17">
    <source>
        <dbReference type="PROSITE" id="PS50885"/>
    </source>
</evidence>
<dbReference type="InterPro" id="IPR004358">
    <property type="entry name" value="Sig_transdc_His_kin-like_C"/>
</dbReference>
<dbReference type="PANTHER" id="PTHR34220:SF11">
    <property type="entry name" value="SENSOR PROTEIN KINASE HPTS"/>
    <property type="match status" value="1"/>
</dbReference>
<dbReference type="EC" id="2.7.13.3" evidence="3"/>
<evidence type="ECO:0000256" key="6">
    <source>
        <dbReference type="ARBA" id="ARBA00022679"/>
    </source>
</evidence>